<dbReference type="PROSITE" id="PS00599">
    <property type="entry name" value="AA_TRANSFER_CLASS_2"/>
    <property type="match status" value="1"/>
</dbReference>
<dbReference type="Gene3D" id="3.90.1150.10">
    <property type="entry name" value="Aspartate Aminotransferase, domain 1"/>
    <property type="match status" value="1"/>
</dbReference>
<dbReference type="InterPro" id="IPR015422">
    <property type="entry name" value="PyrdxlP-dep_Trfase_small"/>
</dbReference>
<dbReference type="InterPro" id="IPR001917">
    <property type="entry name" value="Aminotrans_II_pyridoxalP_BS"/>
</dbReference>
<dbReference type="SUPFAM" id="SSF53383">
    <property type="entry name" value="PLP-dependent transferases"/>
    <property type="match status" value="1"/>
</dbReference>
<reference evidence="8" key="1">
    <citation type="journal article" date="2019" name="Int. J. Syst. Evol. Microbiol.">
        <title>The Global Catalogue of Microorganisms (GCM) 10K type strain sequencing project: providing services to taxonomists for standard genome sequencing and annotation.</title>
        <authorList>
            <consortium name="The Broad Institute Genomics Platform"/>
            <consortium name="The Broad Institute Genome Sequencing Center for Infectious Disease"/>
            <person name="Wu L."/>
            <person name="Ma J."/>
        </authorList>
    </citation>
    <scope>NUCLEOTIDE SEQUENCE [LARGE SCALE GENOMIC DNA]</scope>
    <source>
        <strain evidence="8">CCUG 43304</strain>
    </source>
</reference>
<keyword evidence="3" id="KW-0808">Transferase</keyword>
<keyword evidence="8" id="KW-1185">Reference proteome</keyword>
<dbReference type="GO" id="GO:0008483">
    <property type="term" value="F:transaminase activity"/>
    <property type="evidence" value="ECO:0007669"/>
    <property type="project" value="UniProtKB-KW"/>
</dbReference>
<comment type="similarity">
    <text evidence="5">Belongs to the class-II pyridoxal-phosphate-dependent aminotransferase family.</text>
</comment>
<evidence type="ECO:0000259" key="6">
    <source>
        <dbReference type="Pfam" id="PF00155"/>
    </source>
</evidence>
<evidence type="ECO:0000256" key="4">
    <source>
        <dbReference type="ARBA" id="ARBA00022898"/>
    </source>
</evidence>
<dbReference type="Pfam" id="PF00155">
    <property type="entry name" value="Aminotran_1_2"/>
    <property type="match status" value="1"/>
</dbReference>
<dbReference type="CDD" id="cd00609">
    <property type="entry name" value="AAT_like"/>
    <property type="match status" value="1"/>
</dbReference>
<comment type="caution">
    <text evidence="7">The sequence shown here is derived from an EMBL/GenBank/DDBJ whole genome shotgun (WGS) entry which is preliminary data.</text>
</comment>
<evidence type="ECO:0000256" key="3">
    <source>
        <dbReference type="ARBA" id="ARBA00022679"/>
    </source>
</evidence>
<dbReference type="Gene3D" id="3.40.640.10">
    <property type="entry name" value="Type I PLP-dependent aspartate aminotransferase-like (Major domain)"/>
    <property type="match status" value="1"/>
</dbReference>
<keyword evidence="2 7" id="KW-0032">Aminotransferase</keyword>
<dbReference type="InterPro" id="IPR004839">
    <property type="entry name" value="Aminotransferase_I/II_large"/>
</dbReference>
<evidence type="ECO:0000313" key="8">
    <source>
        <dbReference type="Proteomes" id="UP001596306"/>
    </source>
</evidence>
<protein>
    <submittedName>
        <fullName evidence="7">Aminotransferase class I/II-fold pyridoxal phosphate-dependent enzyme</fullName>
    </submittedName>
</protein>
<evidence type="ECO:0000313" key="7">
    <source>
        <dbReference type="EMBL" id="MFC6356349.1"/>
    </source>
</evidence>
<name>A0ABW1VI12_9MICO</name>
<proteinExistence type="inferred from homology"/>
<dbReference type="PANTHER" id="PTHR43643">
    <property type="entry name" value="HISTIDINOL-PHOSPHATE AMINOTRANSFERASE 2"/>
    <property type="match status" value="1"/>
</dbReference>
<organism evidence="7 8">
    <name type="scientific">Luethyella okanaganae</name>
    <dbReference type="NCBI Taxonomy" id="69372"/>
    <lineage>
        <taxon>Bacteria</taxon>
        <taxon>Bacillati</taxon>
        <taxon>Actinomycetota</taxon>
        <taxon>Actinomycetes</taxon>
        <taxon>Micrococcales</taxon>
        <taxon>Microbacteriaceae</taxon>
        <taxon>Luethyella</taxon>
    </lineage>
</organism>
<evidence type="ECO:0000256" key="2">
    <source>
        <dbReference type="ARBA" id="ARBA00022576"/>
    </source>
</evidence>
<gene>
    <name evidence="7" type="ORF">ACFQB0_09545</name>
</gene>
<evidence type="ECO:0000256" key="5">
    <source>
        <dbReference type="RuleBase" id="RU003693"/>
    </source>
</evidence>
<dbReference type="EMBL" id="JBHSTP010000002">
    <property type="protein sequence ID" value="MFC6356349.1"/>
    <property type="molecule type" value="Genomic_DNA"/>
</dbReference>
<sequence length="362" mass="37989">MSWSSPSPNAVPVRPALDAVPVYSSALASSTPVTVRASSNEAPDGVSAAVRDAVSARLERPNRYPVLGGRDLIAAVAQWLGADPAEIAVADGSLSLLNYLLLAHCAPGAGVVLPWRSYEAYPICVLTAGGVPVRVPNRTDGAHDLDALASAIGEGTSAVLLCSPNNPTGVALTHDEIAAFLRHVPGHVLVVLDEAYRDFDDRADRPRSRELLSAHPNLVLLRTFSKAYGLAGMRVGYAVGHPGIITAVRKILPPFPVGALSVVAAIAALGDDAHREGIVGGVRTQRDEVVRMLADHRIPAFATASNFIWLPLGERSGVLEAICAEFGMSTRVFDGEGIRISLGEPGLVEALKAALERFASES</sequence>
<dbReference type="Proteomes" id="UP001596306">
    <property type="component" value="Unassembled WGS sequence"/>
</dbReference>
<comment type="cofactor">
    <cofactor evidence="1 5">
        <name>pyridoxal 5'-phosphate</name>
        <dbReference type="ChEBI" id="CHEBI:597326"/>
    </cofactor>
</comment>
<dbReference type="PANTHER" id="PTHR43643:SF3">
    <property type="entry name" value="HISTIDINOL-PHOSPHATE AMINOTRANSFERASE"/>
    <property type="match status" value="1"/>
</dbReference>
<dbReference type="InterPro" id="IPR050106">
    <property type="entry name" value="HistidinolP_aminotransfase"/>
</dbReference>
<dbReference type="InterPro" id="IPR015424">
    <property type="entry name" value="PyrdxlP-dep_Trfase"/>
</dbReference>
<evidence type="ECO:0000256" key="1">
    <source>
        <dbReference type="ARBA" id="ARBA00001933"/>
    </source>
</evidence>
<dbReference type="RefSeq" id="WP_386730642.1">
    <property type="nucleotide sequence ID" value="NZ_JBHSTP010000002.1"/>
</dbReference>
<dbReference type="InterPro" id="IPR015421">
    <property type="entry name" value="PyrdxlP-dep_Trfase_major"/>
</dbReference>
<keyword evidence="4 5" id="KW-0663">Pyridoxal phosphate</keyword>
<accession>A0ABW1VI12</accession>
<feature type="domain" description="Aminotransferase class I/classII large" evidence="6">
    <location>
        <begin position="39"/>
        <end position="316"/>
    </location>
</feature>